<gene>
    <name evidence="3" type="ORF">KUF71_026259</name>
</gene>
<evidence type="ECO:0000313" key="4">
    <source>
        <dbReference type="Proteomes" id="UP001219518"/>
    </source>
</evidence>
<organism evidence="3 4">
    <name type="scientific">Frankliniella fusca</name>
    <dbReference type="NCBI Taxonomy" id="407009"/>
    <lineage>
        <taxon>Eukaryota</taxon>
        <taxon>Metazoa</taxon>
        <taxon>Ecdysozoa</taxon>
        <taxon>Arthropoda</taxon>
        <taxon>Hexapoda</taxon>
        <taxon>Insecta</taxon>
        <taxon>Pterygota</taxon>
        <taxon>Neoptera</taxon>
        <taxon>Paraneoptera</taxon>
        <taxon>Thysanoptera</taxon>
        <taxon>Terebrantia</taxon>
        <taxon>Thripoidea</taxon>
        <taxon>Thripidae</taxon>
        <taxon>Frankliniella</taxon>
    </lineage>
</organism>
<feature type="region of interest" description="Disordered" evidence="1">
    <location>
        <begin position="458"/>
        <end position="482"/>
    </location>
</feature>
<dbReference type="Proteomes" id="UP001219518">
    <property type="component" value="Unassembled WGS sequence"/>
</dbReference>
<evidence type="ECO:0000256" key="1">
    <source>
        <dbReference type="SAM" id="MobiDB-lite"/>
    </source>
</evidence>
<proteinExistence type="predicted"/>
<evidence type="ECO:0000259" key="2">
    <source>
        <dbReference type="Pfam" id="PF25273"/>
    </source>
</evidence>
<reference evidence="3" key="1">
    <citation type="submission" date="2021-07" db="EMBL/GenBank/DDBJ databases">
        <authorList>
            <person name="Catto M.A."/>
            <person name="Jacobson A."/>
            <person name="Kennedy G."/>
            <person name="Labadie P."/>
            <person name="Hunt B.G."/>
            <person name="Srinivasan R."/>
        </authorList>
    </citation>
    <scope>NUCLEOTIDE SEQUENCE</scope>
    <source>
        <strain evidence="3">PL_HMW_Pooled</strain>
        <tissue evidence="3">Head</tissue>
    </source>
</reference>
<dbReference type="InterPro" id="IPR057191">
    <property type="entry name" value="DUF7869"/>
</dbReference>
<feature type="domain" description="DUF7869" evidence="2">
    <location>
        <begin position="210"/>
        <end position="352"/>
    </location>
</feature>
<evidence type="ECO:0000313" key="3">
    <source>
        <dbReference type="EMBL" id="KAK3917955.1"/>
    </source>
</evidence>
<dbReference type="Pfam" id="PF25273">
    <property type="entry name" value="DUF7869"/>
    <property type="match status" value="1"/>
</dbReference>
<protein>
    <submittedName>
        <fullName evidence="3">ATP synthase subunit b</fullName>
    </submittedName>
</protein>
<dbReference type="EMBL" id="JAHWGI010000813">
    <property type="protein sequence ID" value="KAK3917955.1"/>
    <property type="molecule type" value="Genomic_DNA"/>
</dbReference>
<reference evidence="3" key="2">
    <citation type="journal article" date="2023" name="BMC Genomics">
        <title>Pest status, molecular evolution, and epigenetic factors derived from the genome assembly of Frankliniella fusca, a thysanopteran phytovirus vector.</title>
        <authorList>
            <person name="Catto M.A."/>
            <person name="Labadie P.E."/>
            <person name="Jacobson A.L."/>
            <person name="Kennedy G.G."/>
            <person name="Srinivasan R."/>
            <person name="Hunt B.G."/>
        </authorList>
    </citation>
    <scope>NUCLEOTIDE SEQUENCE</scope>
    <source>
        <strain evidence="3">PL_HMW_Pooled</strain>
    </source>
</reference>
<dbReference type="PANTHER" id="PTHR10773:SF19">
    <property type="match status" value="1"/>
</dbReference>
<keyword evidence="4" id="KW-1185">Reference proteome</keyword>
<accession>A0AAE1HCK4</accession>
<name>A0AAE1HCK4_9NEOP</name>
<sequence>MFLSTLNISVTWVKTALKKFKSNNGAIPNDGRGKKAKNNHVSSVLKADIMAHIKQFPVVEGHYTRKNSKSRYLSENLNKRKMWSMYKIQQEAAGVTRVATLRQYRDVFNKEFRLKFFRPKKDQCPRCLSWKNKTPQEKTDAARLKYESHIAAKKISQEMKQKDIDDIKNSPDLKQTRCVITCDLEKILTCPKGENGDFYYKSKMSVYNFTIFVSGDQEAFCYVWDQTIGSKGAAEIGSCLWLFIQQKVQEGIKEFVIYSDNCSAQNKNQFLFSLYVMASIKFQIKITHRYLEVGHTHMECDSIHATIEKSVKHTDIYVPSQWYQAIRTAKKTRPYYKVKEISQEEIFDFKPLATHQSWDKIRTSTFREVTVDGANPGNISYKVELDGPATTVNILKKKPGRPVNWETIALAKRYKKRIALRDRELTDLQDLCRTGAIPSAYAPYYNVTLPAILSDAQEVPPPLELSDVDSDSSGSESSDESD</sequence>
<comment type="caution">
    <text evidence="3">The sequence shown here is derived from an EMBL/GenBank/DDBJ whole genome shotgun (WGS) entry which is preliminary data.</text>
</comment>
<dbReference type="AlphaFoldDB" id="A0AAE1HCK4"/>
<dbReference type="PANTHER" id="PTHR10773">
    <property type="entry name" value="DNA-DIRECTED RNA POLYMERASES I, II, AND III SUBUNIT RPABC2"/>
    <property type="match status" value="1"/>
</dbReference>